<comment type="caution">
    <text evidence="1">The sequence shown here is derived from an EMBL/GenBank/DDBJ whole genome shotgun (WGS) entry which is preliminary data.</text>
</comment>
<dbReference type="Proteomes" id="UP000738349">
    <property type="component" value="Unassembled WGS sequence"/>
</dbReference>
<gene>
    <name evidence="1" type="ORF">EDB81DRAFT_791504</name>
</gene>
<dbReference type="AlphaFoldDB" id="A0A9P9F4H6"/>
<organism evidence="1 2">
    <name type="scientific">Dactylonectria macrodidyma</name>
    <dbReference type="NCBI Taxonomy" id="307937"/>
    <lineage>
        <taxon>Eukaryota</taxon>
        <taxon>Fungi</taxon>
        <taxon>Dikarya</taxon>
        <taxon>Ascomycota</taxon>
        <taxon>Pezizomycotina</taxon>
        <taxon>Sordariomycetes</taxon>
        <taxon>Hypocreomycetidae</taxon>
        <taxon>Hypocreales</taxon>
        <taxon>Nectriaceae</taxon>
        <taxon>Dactylonectria</taxon>
    </lineage>
</organism>
<accession>A0A9P9F4H6</accession>
<reference evidence="1" key="1">
    <citation type="journal article" date="2021" name="Nat. Commun.">
        <title>Genetic determinants of endophytism in the Arabidopsis root mycobiome.</title>
        <authorList>
            <person name="Mesny F."/>
            <person name="Miyauchi S."/>
            <person name="Thiergart T."/>
            <person name="Pickel B."/>
            <person name="Atanasova L."/>
            <person name="Karlsson M."/>
            <person name="Huettel B."/>
            <person name="Barry K.W."/>
            <person name="Haridas S."/>
            <person name="Chen C."/>
            <person name="Bauer D."/>
            <person name="Andreopoulos W."/>
            <person name="Pangilinan J."/>
            <person name="LaButti K."/>
            <person name="Riley R."/>
            <person name="Lipzen A."/>
            <person name="Clum A."/>
            <person name="Drula E."/>
            <person name="Henrissat B."/>
            <person name="Kohler A."/>
            <person name="Grigoriev I.V."/>
            <person name="Martin F.M."/>
            <person name="Hacquard S."/>
        </authorList>
    </citation>
    <scope>NUCLEOTIDE SEQUENCE</scope>
    <source>
        <strain evidence="1">MPI-CAGE-AT-0147</strain>
    </source>
</reference>
<dbReference type="OrthoDB" id="6365676at2759"/>
<proteinExistence type="predicted"/>
<keyword evidence="2" id="KW-1185">Reference proteome</keyword>
<sequence length="324" mass="35927">MTHQPRLPLELILQIVEASLPGGGPQFIANVSTPGAQLLVAWSQVCRATYEPATRLLRQHFIYIDSFARLRAFLRCLSASKASGPASTLPPAIPPGSISSIYLGLSMDPFLGSVAGSLMIGDLFIELGDSVRRLILDVPLRSLDQESGLDMAFDQRLSEGLSALSNVEEFVSAGGLPTLDFWRHESNFWKRWPKLRRLAGFQANIAEESLWYHVARARALEQVVISHSHLLRVDKWNFKRAIAKYWRLESGGDPILARRMRIVLADHEFTPSLIDDSEGDKNDPMGLVSVSKFAVPISGSAFVKTDDACREWMIQAAKEGTLWG</sequence>
<name>A0A9P9F4H6_9HYPO</name>
<dbReference type="EMBL" id="JAGMUV010000006">
    <property type="protein sequence ID" value="KAH7153500.1"/>
    <property type="molecule type" value="Genomic_DNA"/>
</dbReference>
<evidence type="ECO:0000313" key="2">
    <source>
        <dbReference type="Proteomes" id="UP000738349"/>
    </source>
</evidence>
<evidence type="ECO:0000313" key="1">
    <source>
        <dbReference type="EMBL" id="KAH7153500.1"/>
    </source>
</evidence>
<protein>
    <submittedName>
        <fullName evidence="1">Uncharacterized protein</fullName>
    </submittedName>
</protein>